<accession>A0A9P1FL12</accession>
<name>A0A9P1FL12_9DINO</name>
<dbReference type="OrthoDB" id="417481at2759"/>
<organism evidence="3">
    <name type="scientific">Cladocopium goreaui</name>
    <dbReference type="NCBI Taxonomy" id="2562237"/>
    <lineage>
        <taxon>Eukaryota</taxon>
        <taxon>Sar</taxon>
        <taxon>Alveolata</taxon>
        <taxon>Dinophyceae</taxon>
        <taxon>Suessiales</taxon>
        <taxon>Symbiodiniaceae</taxon>
        <taxon>Cladocopium</taxon>
    </lineage>
</organism>
<dbReference type="InterPro" id="IPR035979">
    <property type="entry name" value="RBD_domain_sf"/>
</dbReference>
<keyword evidence="6" id="KW-1185">Reference proteome</keyword>
<proteinExistence type="predicted"/>
<dbReference type="CDD" id="cd12277">
    <property type="entry name" value="RRM3_MEI2_EAR1_like"/>
    <property type="match status" value="1"/>
</dbReference>
<dbReference type="Gene3D" id="3.30.70.330">
    <property type="match status" value="1"/>
</dbReference>
<dbReference type="InterPro" id="IPR012677">
    <property type="entry name" value="Nucleotide-bd_a/b_plait_sf"/>
</dbReference>
<evidence type="ECO:0000313" key="6">
    <source>
        <dbReference type="Proteomes" id="UP001152797"/>
    </source>
</evidence>
<evidence type="ECO:0000313" key="5">
    <source>
        <dbReference type="EMBL" id="CAL4767118.1"/>
    </source>
</evidence>
<dbReference type="Proteomes" id="UP001152797">
    <property type="component" value="Unassembled WGS sequence"/>
</dbReference>
<feature type="compositionally biased region" description="Basic and acidic residues" evidence="1">
    <location>
        <begin position="406"/>
        <end position="416"/>
    </location>
</feature>
<gene>
    <name evidence="3" type="ORF">C1SCF055_LOCUS7734</name>
</gene>
<feature type="compositionally biased region" description="Basic and acidic residues" evidence="1">
    <location>
        <begin position="234"/>
        <end position="243"/>
    </location>
</feature>
<feature type="region of interest" description="Disordered" evidence="1">
    <location>
        <begin position="214"/>
        <end position="247"/>
    </location>
</feature>
<dbReference type="AlphaFoldDB" id="A0A9P1FL12"/>
<feature type="domain" description="Mei2-like C-terminal RNA recognition motif" evidence="2">
    <location>
        <begin position="269"/>
        <end position="364"/>
    </location>
</feature>
<protein>
    <submittedName>
        <fullName evidence="5">Protein MEI2-like 5</fullName>
    </submittedName>
</protein>
<dbReference type="InterPro" id="IPR007201">
    <property type="entry name" value="Mei2-like_Rrm_C"/>
</dbReference>
<dbReference type="EMBL" id="CAMXCT010000513">
    <property type="protein sequence ID" value="CAI3979806.1"/>
    <property type="molecule type" value="Genomic_DNA"/>
</dbReference>
<dbReference type="EMBL" id="CAMXCT020000513">
    <property type="protein sequence ID" value="CAL1133181.1"/>
    <property type="molecule type" value="Genomic_DNA"/>
</dbReference>
<reference evidence="4" key="2">
    <citation type="submission" date="2024-04" db="EMBL/GenBank/DDBJ databases">
        <authorList>
            <person name="Chen Y."/>
            <person name="Shah S."/>
            <person name="Dougan E. K."/>
            <person name="Thang M."/>
            <person name="Chan C."/>
        </authorList>
    </citation>
    <scope>NUCLEOTIDE SEQUENCE [LARGE SCALE GENOMIC DNA]</scope>
</reference>
<feature type="region of interest" description="Disordered" evidence="1">
    <location>
        <begin position="395"/>
        <end position="416"/>
    </location>
</feature>
<reference evidence="3" key="1">
    <citation type="submission" date="2022-10" db="EMBL/GenBank/DDBJ databases">
        <authorList>
            <person name="Chen Y."/>
            <person name="Dougan E. K."/>
            <person name="Chan C."/>
            <person name="Rhodes N."/>
            <person name="Thang M."/>
        </authorList>
    </citation>
    <scope>NUCLEOTIDE SEQUENCE</scope>
</reference>
<sequence length="416" mass="46629">MAYTMDMHASMPGLVVRNTFLEFSGRDWQGVEPAGHRTMWLNLAWMHKKELIDPYMDYEENRPGRTRAYSDISDNKLPWKVPLSTGTDAAHPGLFQITRKRFASEHEDFDGFDIPDLPSVLEENPATISQEAGSRVPPQFPGSLLGLSPCASLMPHLGYGVLPDMANPWLFGSAGLSPTWSANLPPWNHMSMFPHTPPSLAAAAAALWKEQGARRNSASVKKDAAAEAARAKKKTPDAKKGQKEGISLPVGVQAKADKVPQPEPFGDPTTVMLRHIPNRYTSAQLVELLDAKGFKAKYDFVYLPIDFQNKVNLGYCFVNLLSHEWALRFKQEFEGFKEWLFDSVKASEVSWAHPHQGLTEHIERYRNSPVMHPSMPSEYKPLIFNNGVQIAFPPPTRTIKAPKVRTNRDRQGSKEV</sequence>
<evidence type="ECO:0000259" key="2">
    <source>
        <dbReference type="Pfam" id="PF04059"/>
    </source>
</evidence>
<evidence type="ECO:0000313" key="4">
    <source>
        <dbReference type="EMBL" id="CAL1133181.1"/>
    </source>
</evidence>
<evidence type="ECO:0000313" key="3">
    <source>
        <dbReference type="EMBL" id="CAI3979806.1"/>
    </source>
</evidence>
<comment type="caution">
    <text evidence="3">The sequence shown here is derived from an EMBL/GenBank/DDBJ whole genome shotgun (WGS) entry which is preliminary data.</text>
</comment>
<dbReference type="GO" id="GO:0003676">
    <property type="term" value="F:nucleic acid binding"/>
    <property type="evidence" value="ECO:0007669"/>
    <property type="project" value="InterPro"/>
</dbReference>
<dbReference type="SUPFAM" id="SSF54928">
    <property type="entry name" value="RNA-binding domain, RBD"/>
    <property type="match status" value="1"/>
</dbReference>
<evidence type="ECO:0000256" key="1">
    <source>
        <dbReference type="SAM" id="MobiDB-lite"/>
    </source>
</evidence>
<dbReference type="EMBL" id="CAMXCT030000513">
    <property type="protein sequence ID" value="CAL4767118.1"/>
    <property type="molecule type" value="Genomic_DNA"/>
</dbReference>
<dbReference type="Pfam" id="PF04059">
    <property type="entry name" value="RRM_2"/>
    <property type="match status" value="1"/>
</dbReference>